<feature type="coiled-coil region" evidence="1">
    <location>
        <begin position="98"/>
        <end position="125"/>
    </location>
</feature>
<dbReference type="EMBL" id="MN740943">
    <property type="protein sequence ID" value="QHU19043.1"/>
    <property type="molecule type" value="Genomic_DNA"/>
</dbReference>
<dbReference type="AlphaFoldDB" id="A0A6C0KP46"/>
<evidence type="ECO:0008006" key="3">
    <source>
        <dbReference type="Google" id="ProtNLM"/>
    </source>
</evidence>
<organism evidence="2">
    <name type="scientific">viral metagenome</name>
    <dbReference type="NCBI Taxonomy" id="1070528"/>
    <lineage>
        <taxon>unclassified sequences</taxon>
        <taxon>metagenomes</taxon>
        <taxon>organismal metagenomes</taxon>
    </lineage>
</organism>
<reference evidence="2" key="1">
    <citation type="journal article" date="2020" name="Nature">
        <title>Giant virus diversity and host interactions through global metagenomics.</title>
        <authorList>
            <person name="Schulz F."/>
            <person name="Roux S."/>
            <person name="Paez-Espino D."/>
            <person name="Jungbluth S."/>
            <person name="Walsh D.A."/>
            <person name="Denef V.J."/>
            <person name="McMahon K.D."/>
            <person name="Konstantinidis K.T."/>
            <person name="Eloe-Fadrosh E.A."/>
            <person name="Kyrpides N.C."/>
            <person name="Woyke T."/>
        </authorList>
    </citation>
    <scope>NUCLEOTIDE SEQUENCE</scope>
    <source>
        <strain evidence="2">GVMAG-S-3300013014-104</strain>
    </source>
</reference>
<accession>A0A6C0KP46</accession>
<sequence>MEIIGNDKSSQDFLSCEYCDYITCKKSNFDKHLLTLKHKKLQNGNKKVAKVASSDSTCKTCNQKYKTISGLWKHNKKCNNQFILDIINQDDNVKDFLIEQNKLLIEQLSQQNKSLIEQNTKLFEISKNNNTNIVGTMNNVNSNNKFNINLFLNETCKDAINLSDFVNQIHLSVNDLEETGKLGYAEGISKIFIKNLNDIVFTHRPIHCSDSKRDILYIKDGNQWTKDDEQKSCLTKAIKQVANKNIKQIPEWQKANPDYQNPESKQNDKYMKMICEVMSGSTKEEQQKNYNKIIKNIVKEVVIDKNH</sequence>
<proteinExistence type="predicted"/>
<name>A0A6C0KP46_9ZZZZ</name>
<protein>
    <recommendedName>
        <fullName evidence="3">C2H2-type domain-containing protein</fullName>
    </recommendedName>
</protein>
<evidence type="ECO:0000256" key="1">
    <source>
        <dbReference type="SAM" id="Coils"/>
    </source>
</evidence>
<keyword evidence="1" id="KW-0175">Coiled coil</keyword>
<evidence type="ECO:0000313" key="2">
    <source>
        <dbReference type="EMBL" id="QHU19043.1"/>
    </source>
</evidence>